<reference evidence="3 4" key="1">
    <citation type="journal article" date="2019" name="PLoS Negl. Trop. Dis.">
        <title>Revisiting the worldwide diversity of Leptospira species in the environment.</title>
        <authorList>
            <person name="Vincent A.T."/>
            <person name="Schiettekatte O."/>
            <person name="Bourhy P."/>
            <person name="Veyrier F.J."/>
            <person name="Picardeau M."/>
        </authorList>
    </citation>
    <scope>NUCLEOTIDE SEQUENCE [LARGE SCALE GENOMIC DNA]</scope>
    <source>
        <strain evidence="3 4">201702445</strain>
    </source>
</reference>
<dbReference type="Pfam" id="PF22497">
    <property type="entry name" value="DUF6989"/>
    <property type="match status" value="1"/>
</dbReference>
<evidence type="ECO:0000256" key="1">
    <source>
        <dbReference type="SAM" id="Phobius"/>
    </source>
</evidence>
<keyword evidence="1" id="KW-1133">Transmembrane helix</keyword>
<feature type="transmembrane region" description="Helical" evidence="1">
    <location>
        <begin position="200"/>
        <end position="221"/>
    </location>
</feature>
<keyword evidence="1" id="KW-0812">Transmembrane</keyword>
<gene>
    <name evidence="3" type="ORF">EHQ83_13835</name>
</gene>
<proteinExistence type="predicted"/>
<name>A0A6N4QEH1_9LEPT</name>
<dbReference type="InterPro" id="IPR054258">
    <property type="entry name" value="DUF6989"/>
</dbReference>
<dbReference type="EMBL" id="RQGM01000057">
    <property type="protein sequence ID" value="TGL82419.1"/>
    <property type="molecule type" value="Genomic_DNA"/>
</dbReference>
<feature type="transmembrane region" description="Helical" evidence="1">
    <location>
        <begin position="131"/>
        <end position="148"/>
    </location>
</feature>
<feature type="transmembrane region" description="Helical" evidence="1">
    <location>
        <begin position="7"/>
        <end position="27"/>
    </location>
</feature>
<protein>
    <recommendedName>
        <fullName evidence="2">DUF6989 domain-containing protein</fullName>
    </recommendedName>
</protein>
<comment type="caution">
    <text evidence="3">The sequence shown here is derived from an EMBL/GenBank/DDBJ whole genome shotgun (WGS) entry which is preliminary data.</text>
</comment>
<organism evidence="3 4">
    <name type="scientific">Leptospira yasudae</name>
    <dbReference type="NCBI Taxonomy" id="2202201"/>
    <lineage>
        <taxon>Bacteria</taxon>
        <taxon>Pseudomonadati</taxon>
        <taxon>Spirochaetota</taxon>
        <taxon>Spirochaetia</taxon>
        <taxon>Leptospirales</taxon>
        <taxon>Leptospiraceae</taxon>
        <taxon>Leptospira</taxon>
    </lineage>
</organism>
<dbReference type="Proteomes" id="UP000297613">
    <property type="component" value="Unassembled WGS sequence"/>
</dbReference>
<evidence type="ECO:0000259" key="2">
    <source>
        <dbReference type="Pfam" id="PF22497"/>
    </source>
</evidence>
<evidence type="ECO:0000313" key="3">
    <source>
        <dbReference type="EMBL" id="TGL82419.1"/>
    </source>
</evidence>
<feature type="transmembrane region" description="Helical" evidence="1">
    <location>
        <begin position="33"/>
        <end position="54"/>
    </location>
</feature>
<keyword evidence="1" id="KW-0472">Membrane</keyword>
<evidence type="ECO:0000313" key="4">
    <source>
        <dbReference type="Proteomes" id="UP000297613"/>
    </source>
</evidence>
<sequence length="235" mass="26709">MKLSEKHALVFHILFFALSIPVLFFPGNVPSGWRMFALVLGYNVGILLFARFWAHERWTDLWFFLFPLSCLQIFPDWFLSQVLGVVEFPADGFPKVGTVSGYMAGLWVIPLFLSTFVSVRFRKRFPEVPALQSYLLGGLIAFVVFLVSEEVSYLIPVWFAKNVWMIDHVAVYVLAPEFILAVFACYAYDVCAYSSVPEKILWAFLTMFVYLGALGFFFLLLEGSVKISSSSTSPL</sequence>
<feature type="domain" description="DUF6989" evidence="2">
    <location>
        <begin position="73"/>
        <end position="220"/>
    </location>
</feature>
<feature type="transmembrane region" description="Helical" evidence="1">
    <location>
        <begin position="168"/>
        <end position="188"/>
    </location>
</feature>
<feature type="transmembrane region" description="Helical" evidence="1">
    <location>
        <begin position="61"/>
        <end position="79"/>
    </location>
</feature>
<dbReference type="AlphaFoldDB" id="A0A6N4QEH1"/>
<dbReference type="RefSeq" id="WP_135568635.1">
    <property type="nucleotide sequence ID" value="NZ_RQGK01000054.1"/>
</dbReference>
<accession>A0A6N4QEH1</accession>
<feature type="transmembrane region" description="Helical" evidence="1">
    <location>
        <begin position="99"/>
        <end position="119"/>
    </location>
</feature>